<comment type="similarity">
    <text evidence="3">Belongs to the class II aldolase/RraA-like family.</text>
</comment>
<evidence type="ECO:0000256" key="6">
    <source>
        <dbReference type="ARBA" id="ARBA00012947"/>
    </source>
</evidence>
<comment type="subunit">
    <text evidence="4">Homotrimer.</text>
</comment>
<dbReference type="Proteomes" id="UP000547458">
    <property type="component" value="Unassembled WGS sequence"/>
</dbReference>
<dbReference type="AlphaFoldDB" id="A0A846RZU4"/>
<accession>A0A846RZU4</accession>
<dbReference type="EC" id="4.1.3.17" evidence="5"/>
<feature type="binding site" evidence="13">
    <location>
        <begin position="98"/>
        <end position="101"/>
    </location>
    <ligand>
        <name>substrate</name>
    </ligand>
</feature>
<dbReference type="SUPFAM" id="SSF89562">
    <property type="entry name" value="RraA-like"/>
    <property type="match status" value="1"/>
</dbReference>
<organism evidence="15 16">
    <name type="scientific">Arthrobacter pigmenti</name>
    <dbReference type="NCBI Taxonomy" id="271432"/>
    <lineage>
        <taxon>Bacteria</taxon>
        <taxon>Bacillati</taxon>
        <taxon>Actinomycetota</taxon>
        <taxon>Actinomycetes</taxon>
        <taxon>Micrococcales</taxon>
        <taxon>Micrococcaceae</taxon>
        <taxon>Arthrobacter</taxon>
    </lineage>
</organism>
<protein>
    <recommendedName>
        <fullName evidence="7">Putative 4-hydroxy-4-methyl-2-oxoglutarate aldolase</fullName>
        <ecNumber evidence="6">4.1.1.112</ecNumber>
        <ecNumber evidence="5">4.1.3.17</ecNumber>
    </recommendedName>
    <alternativeName>
        <fullName evidence="11">Oxaloacetate decarboxylase</fullName>
    </alternativeName>
    <alternativeName>
        <fullName evidence="9">Regulator of ribonuclease activity homolog</fullName>
    </alternativeName>
    <alternativeName>
        <fullName evidence="10">RraA-like protein</fullName>
    </alternativeName>
</protein>
<evidence type="ECO:0000313" key="15">
    <source>
        <dbReference type="EMBL" id="NJC23701.1"/>
    </source>
</evidence>
<dbReference type="Pfam" id="PF03737">
    <property type="entry name" value="RraA-like"/>
    <property type="match status" value="1"/>
</dbReference>
<evidence type="ECO:0000256" key="3">
    <source>
        <dbReference type="ARBA" id="ARBA00008621"/>
    </source>
</evidence>
<dbReference type="Gene3D" id="3.50.30.40">
    <property type="entry name" value="Ribonuclease E inhibitor RraA/RraA-like"/>
    <property type="match status" value="1"/>
</dbReference>
<dbReference type="InterPro" id="IPR005493">
    <property type="entry name" value="RraA/RraA-like"/>
</dbReference>
<evidence type="ECO:0000256" key="12">
    <source>
        <dbReference type="ARBA" id="ARBA00047973"/>
    </source>
</evidence>
<comment type="caution">
    <text evidence="15">The sequence shown here is derived from an EMBL/GenBank/DDBJ whole genome shotgun (WGS) entry which is preliminary data.</text>
</comment>
<evidence type="ECO:0000256" key="10">
    <source>
        <dbReference type="ARBA" id="ARBA00030169"/>
    </source>
</evidence>
<comment type="function">
    <text evidence="8">Catalyzes the aldol cleavage of 4-hydroxy-4-methyl-2-oxoglutarate (HMG) into 2 molecules of pyruvate. Also contains a secondary oxaloacetate (OAA) decarboxylase activity due to the common pyruvate enolate transition state formed following C-C bond cleavage in the retro-aldol and decarboxylation reactions.</text>
</comment>
<sequence length="220" mass="22732">MSTFASVPKNGYQPLSADLRERLWAVPTANIGDAMERLGVMDPAIHPVWSGARCVGTAHTVWTRAGDNRYIHEALESVQPGDVIVVSGQADESRALIGELIGGKAKLQGVEGFVIDGAVRDAPGLAEYAMPVFARTVTAAGPYKNGPGVVGATIAVGGVPVNPGDIIVGDADGVVVIPRQYADQVVAGAEAKRDAEQATRDRIDSELLDRAPSAGVGAPG</sequence>
<feature type="region of interest" description="Disordered" evidence="14">
    <location>
        <begin position="190"/>
        <end position="220"/>
    </location>
</feature>
<feature type="binding site" evidence="13">
    <location>
        <position position="121"/>
    </location>
    <ligand>
        <name>Mg(2+)</name>
        <dbReference type="ChEBI" id="CHEBI:18420"/>
    </ligand>
</feature>
<evidence type="ECO:0000256" key="5">
    <source>
        <dbReference type="ARBA" id="ARBA00012213"/>
    </source>
</evidence>
<name>A0A846RZU4_9MICC</name>
<keyword evidence="13" id="KW-0460">Magnesium</keyword>
<dbReference type="CDD" id="cd16841">
    <property type="entry name" value="RraA_family"/>
    <property type="match status" value="1"/>
</dbReference>
<evidence type="ECO:0000256" key="4">
    <source>
        <dbReference type="ARBA" id="ARBA00011233"/>
    </source>
</evidence>
<dbReference type="PANTHER" id="PTHR33254:SF4">
    <property type="entry name" value="4-HYDROXY-4-METHYL-2-OXOGLUTARATE ALDOLASE 3-RELATED"/>
    <property type="match status" value="1"/>
</dbReference>
<comment type="catalytic activity">
    <reaction evidence="12">
        <text>oxaloacetate + H(+) = pyruvate + CO2</text>
        <dbReference type="Rhea" id="RHEA:15641"/>
        <dbReference type="ChEBI" id="CHEBI:15361"/>
        <dbReference type="ChEBI" id="CHEBI:15378"/>
        <dbReference type="ChEBI" id="CHEBI:16452"/>
        <dbReference type="ChEBI" id="CHEBI:16526"/>
        <dbReference type="EC" id="4.1.1.112"/>
    </reaction>
</comment>
<evidence type="ECO:0000256" key="7">
    <source>
        <dbReference type="ARBA" id="ARBA00016549"/>
    </source>
</evidence>
<dbReference type="EMBL" id="JAATJL010000001">
    <property type="protein sequence ID" value="NJC23701.1"/>
    <property type="molecule type" value="Genomic_DNA"/>
</dbReference>
<keyword evidence="13" id="KW-0479">Metal-binding</keyword>
<dbReference type="RefSeq" id="WP_167994975.1">
    <property type="nucleotide sequence ID" value="NZ_JAATJL010000001.1"/>
</dbReference>
<feature type="compositionally biased region" description="Basic and acidic residues" evidence="14">
    <location>
        <begin position="190"/>
        <end position="209"/>
    </location>
</feature>
<evidence type="ECO:0000256" key="1">
    <source>
        <dbReference type="ARBA" id="ARBA00001342"/>
    </source>
</evidence>
<keyword evidence="16" id="KW-1185">Reference proteome</keyword>
<comment type="catalytic activity">
    <reaction evidence="1">
        <text>4-hydroxy-4-methyl-2-oxoglutarate = 2 pyruvate</text>
        <dbReference type="Rhea" id="RHEA:22748"/>
        <dbReference type="ChEBI" id="CHEBI:15361"/>
        <dbReference type="ChEBI" id="CHEBI:58276"/>
        <dbReference type="EC" id="4.1.3.17"/>
    </reaction>
</comment>
<proteinExistence type="inferred from homology"/>
<evidence type="ECO:0000256" key="9">
    <source>
        <dbReference type="ARBA" id="ARBA00029596"/>
    </source>
</evidence>
<dbReference type="PANTHER" id="PTHR33254">
    <property type="entry name" value="4-HYDROXY-4-METHYL-2-OXOGLUTARATE ALDOLASE 3-RELATED"/>
    <property type="match status" value="1"/>
</dbReference>
<evidence type="ECO:0000313" key="16">
    <source>
        <dbReference type="Proteomes" id="UP000547458"/>
    </source>
</evidence>
<dbReference type="InterPro" id="IPR036704">
    <property type="entry name" value="RraA/RraA-like_sf"/>
</dbReference>
<reference evidence="15 16" key="1">
    <citation type="submission" date="2020-03" db="EMBL/GenBank/DDBJ databases">
        <title>Sequencing the genomes of 1000 actinobacteria strains.</title>
        <authorList>
            <person name="Klenk H.-P."/>
        </authorList>
    </citation>
    <scope>NUCLEOTIDE SEQUENCE [LARGE SCALE GENOMIC DNA]</scope>
    <source>
        <strain evidence="15 16">DSM 16403</strain>
    </source>
</reference>
<evidence type="ECO:0000256" key="8">
    <source>
        <dbReference type="ARBA" id="ARBA00025046"/>
    </source>
</evidence>
<dbReference type="GO" id="GO:0047443">
    <property type="term" value="F:4-hydroxy-4-methyl-2-oxoglutarate aldolase activity"/>
    <property type="evidence" value="ECO:0007669"/>
    <property type="project" value="UniProtKB-EC"/>
</dbReference>
<dbReference type="NCBIfam" id="NF004850">
    <property type="entry name" value="PRK06201.1"/>
    <property type="match status" value="1"/>
</dbReference>
<dbReference type="GO" id="GO:0046872">
    <property type="term" value="F:metal ion binding"/>
    <property type="evidence" value="ECO:0007669"/>
    <property type="project" value="UniProtKB-KW"/>
</dbReference>
<evidence type="ECO:0000256" key="2">
    <source>
        <dbReference type="ARBA" id="ARBA00001968"/>
    </source>
</evidence>
<feature type="binding site" evidence="13">
    <location>
        <position position="120"/>
    </location>
    <ligand>
        <name>substrate</name>
    </ligand>
</feature>
<evidence type="ECO:0000256" key="11">
    <source>
        <dbReference type="ARBA" id="ARBA00032305"/>
    </source>
</evidence>
<dbReference type="EC" id="4.1.1.112" evidence="6"/>
<evidence type="ECO:0000256" key="13">
    <source>
        <dbReference type="PIRSR" id="PIRSR605493-1"/>
    </source>
</evidence>
<dbReference type="GO" id="GO:0008948">
    <property type="term" value="F:oxaloacetate decarboxylase activity"/>
    <property type="evidence" value="ECO:0007669"/>
    <property type="project" value="UniProtKB-EC"/>
</dbReference>
<gene>
    <name evidence="15" type="ORF">BJ994_002777</name>
</gene>
<comment type="cofactor">
    <cofactor evidence="2">
        <name>a divalent metal cation</name>
        <dbReference type="ChEBI" id="CHEBI:60240"/>
    </cofactor>
</comment>
<comment type="cofactor">
    <cofactor evidence="13">
        <name>Mg(2+)</name>
        <dbReference type="ChEBI" id="CHEBI:18420"/>
    </cofactor>
</comment>
<evidence type="ECO:0000256" key="14">
    <source>
        <dbReference type="SAM" id="MobiDB-lite"/>
    </source>
</evidence>